<reference evidence="1" key="1">
    <citation type="journal article" date="2014" name="Front. Microbiol.">
        <title>High frequency of phylogenetically diverse reductive dehalogenase-homologous genes in deep subseafloor sedimentary metagenomes.</title>
        <authorList>
            <person name="Kawai M."/>
            <person name="Futagami T."/>
            <person name="Toyoda A."/>
            <person name="Takaki Y."/>
            <person name="Nishi S."/>
            <person name="Hori S."/>
            <person name="Arai W."/>
            <person name="Tsubouchi T."/>
            <person name="Morono Y."/>
            <person name="Uchiyama I."/>
            <person name="Ito T."/>
            <person name="Fujiyama A."/>
            <person name="Inagaki F."/>
            <person name="Takami H."/>
        </authorList>
    </citation>
    <scope>NUCLEOTIDE SEQUENCE</scope>
    <source>
        <strain evidence="1">Expedition CK06-06</strain>
    </source>
</reference>
<organism evidence="1">
    <name type="scientific">marine sediment metagenome</name>
    <dbReference type="NCBI Taxonomy" id="412755"/>
    <lineage>
        <taxon>unclassified sequences</taxon>
        <taxon>metagenomes</taxon>
        <taxon>ecological metagenomes</taxon>
    </lineage>
</organism>
<dbReference type="AlphaFoldDB" id="X1EVP1"/>
<evidence type="ECO:0000313" key="1">
    <source>
        <dbReference type="EMBL" id="GAH24380.1"/>
    </source>
</evidence>
<feature type="non-terminal residue" evidence="1">
    <location>
        <position position="1"/>
    </location>
</feature>
<gene>
    <name evidence="1" type="ORF">S01H4_65305</name>
</gene>
<comment type="caution">
    <text evidence="1">The sequence shown here is derived from an EMBL/GenBank/DDBJ whole genome shotgun (WGS) entry which is preliminary data.</text>
</comment>
<protein>
    <submittedName>
        <fullName evidence="1">Uncharacterized protein</fullName>
    </submittedName>
</protein>
<dbReference type="EMBL" id="BART01039908">
    <property type="protein sequence ID" value="GAH24380.1"/>
    <property type="molecule type" value="Genomic_DNA"/>
</dbReference>
<proteinExistence type="predicted"/>
<sequence length="44" mass="4726">TGSGTGTFLVDAFGFTTGDTAKVKVNQVGLFGTEFWPVEIVFFH</sequence>
<name>X1EVP1_9ZZZZ</name>
<accession>X1EVP1</accession>